<dbReference type="Pfam" id="PF08914">
    <property type="entry name" value="Myb_Rap1"/>
    <property type="match status" value="1"/>
</dbReference>
<evidence type="ECO:0000313" key="3">
    <source>
        <dbReference type="EMBL" id="TIB36970.1"/>
    </source>
</evidence>
<feature type="compositionally biased region" description="Acidic residues" evidence="1">
    <location>
        <begin position="321"/>
        <end position="334"/>
    </location>
</feature>
<dbReference type="SUPFAM" id="SSF46689">
    <property type="entry name" value="Homeodomain-like"/>
    <property type="match status" value="1"/>
</dbReference>
<feature type="compositionally biased region" description="Polar residues" evidence="1">
    <location>
        <begin position="494"/>
        <end position="506"/>
    </location>
</feature>
<feature type="region of interest" description="Disordered" evidence="1">
    <location>
        <begin position="685"/>
        <end position="767"/>
    </location>
</feature>
<dbReference type="AlphaFoldDB" id="A0A4T0J2V0"/>
<dbReference type="CDD" id="cd11655">
    <property type="entry name" value="rap1_myb-like"/>
    <property type="match status" value="1"/>
</dbReference>
<comment type="caution">
    <text evidence="3">The sequence shown here is derived from an EMBL/GenBank/DDBJ whole genome shotgun (WGS) entry which is preliminary data.</text>
</comment>
<feature type="compositionally biased region" description="Acidic residues" evidence="1">
    <location>
        <begin position="844"/>
        <end position="855"/>
    </location>
</feature>
<evidence type="ECO:0000259" key="2">
    <source>
        <dbReference type="Pfam" id="PF08914"/>
    </source>
</evidence>
<gene>
    <name evidence="3" type="ORF">E3P86_02350</name>
</gene>
<reference evidence="3 4" key="1">
    <citation type="submission" date="2019-03" db="EMBL/GenBank/DDBJ databases">
        <title>Sequencing 23 genomes of Wallemia ichthyophaga.</title>
        <authorList>
            <person name="Gostincar C."/>
        </authorList>
    </citation>
    <scope>NUCLEOTIDE SEQUENCE [LARGE SCALE GENOMIC DNA]</scope>
    <source>
        <strain evidence="3 4">EXF-6200</strain>
    </source>
</reference>
<feature type="region of interest" description="Disordered" evidence="1">
    <location>
        <begin position="779"/>
        <end position="903"/>
    </location>
</feature>
<feature type="compositionally biased region" description="Basic and acidic residues" evidence="1">
    <location>
        <begin position="336"/>
        <end position="345"/>
    </location>
</feature>
<dbReference type="InterPro" id="IPR015010">
    <property type="entry name" value="TERF2IP_Myb"/>
</dbReference>
<feature type="compositionally biased region" description="Basic and acidic residues" evidence="1">
    <location>
        <begin position="368"/>
        <end position="382"/>
    </location>
</feature>
<evidence type="ECO:0000313" key="4">
    <source>
        <dbReference type="Proteomes" id="UP000310689"/>
    </source>
</evidence>
<feature type="compositionally biased region" description="Basic and acidic residues" evidence="1">
    <location>
        <begin position="473"/>
        <end position="487"/>
    </location>
</feature>
<feature type="compositionally biased region" description="Polar residues" evidence="1">
    <location>
        <begin position="816"/>
        <end position="825"/>
    </location>
</feature>
<feature type="compositionally biased region" description="Polar residues" evidence="1">
    <location>
        <begin position="540"/>
        <end position="549"/>
    </location>
</feature>
<name>A0A4T0J2V0_WALIC</name>
<accession>A0A4T0J2V0</accession>
<feature type="region of interest" description="Disordered" evidence="1">
    <location>
        <begin position="97"/>
        <end position="161"/>
    </location>
</feature>
<feature type="domain" description="TERF2-interacting telomeric protein 1 Myb" evidence="2">
    <location>
        <begin position="6"/>
        <end position="61"/>
    </location>
</feature>
<feature type="compositionally biased region" description="Acidic residues" evidence="1">
    <location>
        <begin position="798"/>
        <end position="812"/>
    </location>
</feature>
<feature type="region of interest" description="Disordered" evidence="1">
    <location>
        <begin position="261"/>
        <end position="382"/>
    </location>
</feature>
<evidence type="ECO:0000256" key="1">
    <source>
        <dbReference type="SAM" id="MobiDB-lite"/>
    </source>
</evidence>
<feature type="compositionally biased region" description="Acidic residues" evidence="1">
    <location>
        <begin position="418"/>
        <end position="448"/>
    </location>
</feature>
<dbReference type="InterPro" id="IPR009057">
    <property type="entry name" value="Homeodomain-like_sf"/>
</dbReference>
<feature type="compositionally biased region" description="Acidic residues" evidence="1">
    <location>
        <begin position="880"/>
        <end position="889"/>
    </location>
</feature>
<feature type="compositionally biased region" description="Basic and acidic residues" evidence="1">
    <location>
        <begin position="97"/>
        <end position="106"/>
    </location>
</feature>
<feature type="compositionally biased region" description="Basic residues" evidence="1">
    <location>
        <begin position="935"/>
        <end position="951"/>
    </location>
</feature>
<organism evidence="3 4">
    <name type="scientific">Wallemia ichthyophaga</name>
    <dbReference type="NCBI Taxonomy" id="245174"/>
    <lineage>
        <taxon>Eukaryota</taxon>
        <taxon>Fungi</taxon>
        <taxon>Dikarya</taxon>
        <taxon>Basidiomycota</taxon>
        <taxon>Wallemiomycotina</taxon>
        <taxon>Wallemiomycetes</taxon>
        <taxon>Wallemiales</taxon>
        <taxon>Wallemiaceae</taxon>
        <taxon>Wallemia</taxon>
    </lineage>
</organism>
<protein>
    <recommendedName>
        <fullName evidence="2">TERF2-interacting telomeric protein 1 Myb domain-containing protein</fullName>
    </recommendedName>
</protein>
<feature type="region of interest" description="Disordered" evidence="1">
    <location>
        <begin position="932"/>
        <end position="951"/>
    </location>
</feature>
<dbReference type="Gene3D" id="1.10.10.60">
    <property type="entry name" value="Homeodomain-like"/>
    <property type="match status" value="1"/>
</dbReference>
<feature type="region of interest" description="Disordered" evidence="1">
    <location>
        <begin position="400"/>
        <end position="578"/>
    </location>
</feature>
<feature type="compositionally biased region" description="Basic and acidic residues" evidence="1">
    <location>
        <begin position="408"/>
        <end position="417"/>
    </location>
</feature>
<feature type="compositionally biased region" description="Low complexity" evidence="1">
    <location>
        <begin position="556"/>
        <end position="576"/>
    </location>
</feature>
<feature type="compositionally biased region" description="Polar residues" evidence="1">
    <location>
        <begin position="141"/>
        <end position="156"/>
    </location>
</feature>
<proteinExistence type="predicted"/>
<feature type="compositionally biased region" description="Acidic residues" evidence="1">
    <location>
        <begin position="271"/>
        <end position="282"/>
    </location>
</feature>
<sequence>MVRHPYTKHEKESLALYLARNGKDNRSGNNLYKELVEDPNISWAGNHTWQSWREQYVKHTAYYNSLIAHFERSNNIPSQSQSDSWPSGSIHNDLNVREQRESHGTREPSSSSYRAESINRSKRPRDEEQAMYKRQRLSHVGSATPSRSQQPLNGQQDHSRRLSFARDSQTPLEDDENPVLELLPKHMRKQLTVDQRGLLLSTIVEMDNTDTSVLKEASKRMHDAFDPSELGSFLYYEGAKHAKKMFEKELREKHAKRIKVEQDRVRSLSENESENQGDDEMNQDNAINNHRHSSAPARHGQRTRLESVPVHTFHRSHESEKEEGEIDNDEDMDQFDTIRARRQRSEPYLNPKQRAARDESSGSPTATKEVKHERARSLFGNKRERDYELAHIRLPTTSTKRVYVQKPRSHEKNILESDKEEEDIDEDEVENKEDGIGDDEKEEDEIEDFVGAKSRIEDKNDSLEGGSQNHTSDTNRLRSEIIKEHDIPPALRFENSSRLLMGQTSDSEIEEEPSVSRIKSAIKVKPSQTPRRVYQDEVTNRPNSATQFKSFKRSTRSSSSNIASPSTSSSRKPTSTINVNEISLVDEDTSRAKMHASKRPGHVQKFNETEDNIILTWLRHHPNRKHGIWRKLANRTPWRPSEKSWADRYRSRPEYFSKLIYERPEYDLEDLGVLNFEKSDSDGVLVRDSNGNVVNGRESEEDSQGNDQKQDREVQLDESSLLASDVEFPDSSFDAGIFNEKRKSRPDIAVENDAKTRRSIVEEKKRNQWEAEKLLEKQLSQKLEKNKKPKSVSNESESNVDELAEKESDVDEERAQTPTHSTQKLVQYETALRETEYNISDEGSGLEEDTNEMEEINEKEVNNDNAVENVQIDTVVEDNRAEDDDDDQDREQTGQPQGDESDWEAYLWKLTEQFDVAHEYVSNLMEKHNCNYKKVEKKLRRKHKKRNKQKR</sequence>
<feature type="compositionally biased region" description="Basic and acidic residues" evidence="1">
    <location>
        <begin position="739"/>
        <end position="767"/>
    </location>
</feature>
<dbReference type="Proteomes" id="UP000310689">
    <property type="component" value="Unassembled WGS sequence"/>
</dbReference>
<dbReference type="EMBL" id="SPOI01000115">
    <property type="protein sequence ID" value="TIB36970.1"/>
    <property type="molecule type" value="Genomic_DNA"/>
</dbReference>